<dbReference type="WBParaSite" id="ALUE_0001676001-mRNA-1">
    <property type="protein sequence ID" value="ALUE_0001676001-mRNA-1"/>
    <property type="gene ID" value="ALUE_0001676001"/>
</dbReference>
<keyword evidence="1" id="KW-1185">Reference proteome</keyword>
<evidence type="ECO:0000313" key="2">
    <source>
        <dbReference type="WBParaSite" id="ALUE_0001676001-mRNA-1"/>
    </source>
</evidence>
<name>A0A9J2Q5F2_ASCLU</name>
<organism evidence="1 2">
    <name type="scientific">Ascaris lumbricoides</name>
    <name type="common">Giant roundworm</name>
    <dbReference type="NCBI Taxonomy" id="6252"/>
    <lineage>
        <taxon>Eukaryota</taxon>
        <taxon>Metazoa</taxon>
        <taxon>Ecdysozoa</taxon>
        <taxon>Nematoda</taxon>
        <taxon>Chromadorea</taxon>
        <taxon>Rhabditida</taxon>
        <taxon>Spirurina</taxon>
        <taxon>Ascaridomorpha</taxon>
        <taxon>Ascaridoidea</taxon>
        <taxon>Ascarididae</taxon>
        <taxon>Ascaris</taxon>
    </lineage>
</organism>
<proteinExistence type="predicted"/>
<reference evidence="2" key="1">
    <citation type="submission" date="2023-03" db="UniProtKB">
        <authorList>
            <consortium name="WormBaseParasite"/>
        </authorList>
    </citation>
    <scope>IDENTIFICATION</scope>
</reference>
<accession>A0A9J2Q5F2</accession>
<protein>
    <submittedName>
        <fullName evidence="2">Uncharacterized protein</fullName>
    </submittedName>
</protein>
<dbReference type="Proteomes" id="UP000036681">
    <property type="component" value="Unplaced"/>
</dbReference>
<dbReference type="AlphaFoldDB" id="A0A9J2Q5F2"/>
<evidence type="ECO:0000313" key="1">
    <source>
        <dbReference type="Proteomes" id="UP000036681"/>
    </source>
</evidence>
<sequence length="262" mass="29796">MVLSSIGVTIYAVLICISLKKRDDDVIARRTAPSILAFRIKPANRENDTNFVERFNKWRRSTRNIDANTREKGCSSSLLTSETQKSFSSNKITKFDVKTTNVNSMKTLPQTMEEERTTQRESLSLREEIIVERTQTTSSIDKTQQTSSGSEKVMNFDLTQSESINKRISSKQERHVVRTCQPTISEAFASDGHLAKNTLFPTPIIQPEFDEMKNIQRMMTEKPNDEINITINRGVKGNADEAHNSTDGKLVYLLILARMQNK</sequence>